<dbReference type="Pfam" id="PF11951">
    <property type="entry name" value="Fungal_trans_2"/>
    <property type="match status" value="1"/>
</dbReference>
<feature type="region of interest" description="Disordered" evidence="1">
    <location>
        <begin position="706"/>
        <end position="734"/>
    </location>
</feature>
<dbReference type="InParanoid" id="A0A218Z3K5"/>
<keyword evidence="3" id="KW-1185">Reference proteome</keyword>
<dbReference type="InterPro" id="IPR053175">
    <property type="entry name" value="DHMBA_Reg_Transcription_Factor"/>
</dbReference>
<dbReference type="PANTHER" id="PTHR38791:SF13">
    <property type="entry name" value="ZN(2)-C6 FUNGAL-TYPE DOMAIN-CONTAINING PROTEIN"/>
    <property type="match status" value="1"/>
</dbReference>
<protein>
    <recommendedName>
        <fullName evidence="4">Transcription factor Cys</fullName>
    </recommendedName>
</protein>
<gene>
    <name evidence="2" type="ORF">B2J93_519</name>
</gene>
<evidence type="ECO:0008006" key="4">
    <source>
        <dbReference type="Google" id="ProtNLM"/>
    </source>
</evidence>
<sequence>MVVREQLGRRRAMISVDRSAWTFCRGNQVSSPGPGRTKPTFALADVRSARRTGGGTDPDPDPDTGDSSHVTLVGAEVEGPPDAASPPETVQRPGSATIRTPHKLLPIRPRLYPVLSEDETRFGEGTADCSTPSAECTRCVKYKRPCPGYRESTDNKLRYKPRKPRTLARDVGVPSLLASTQSQIFLASSLCSAAASSQEGSTAVVRSPTPENRRTVPRPWADEINVQAECYFVCNFVEIPEAGPSKGYLGFIIPLLRSQSSSKCLPLAFSAVAFAALASYQKSAVSIPKAQMTYLEALKEIKVALRDPQQSLDDSVIASVLLLAKFEQISPSEMTLGGWRSHIAGANSLLKARGKRRCETPFGRELVIAVREQIPLSIALGSELDPEFDWAEADEDETAKAFTRLQVEMVQLQADNKNTTALAERSPENTRRVVSLLRRSEALEQKYADWLRTLPATWDVTSADWSTFEAADLASSLVYPGRLDSFRELWMAIKCNIARSCRVLIWSTILRCVAWLNGPDIYKTTTEYAAASRDCRQLIKDIIASVPYYFGWTPTTHYSTINTCSHKASILATLKGRSGNFLLWPLYVSSCSDFCLHSERLYLRGKLRFIAENLGVNQAAVALKDKILYPSNFIEREGMTFTKQSTDLRVNCEQSWATCSPEMNILALRGASVGLDGDGKFTRQDSRSECQVMSQSQVSVFKDWHSDDDEKREAIATPGKQKAPRYKNQPNIKV</sequence>
<dbReference type="STRING" id="503106.A0A218Z3K5"/>
<dbReference type="PANTHER" id="PTHR38791">
    <property type="entry name" value="ZN(II)2CYS6 TRANSCRIPTION FACTOR (EUROFUNG)-RELATED-RELATED"/>
    <property type="match status" value="1"/>
</dbReference>
<name>A0A218Z3K5_9HELO</name>
<comment type="caution">
    <text evidence="2">The sequence shown here is derived from an EMBL/GenBank/DDBJ whole genome shotgun (WGS) entry which is preliminary data.</text>
</comment>
<evidence type="ECO:0000256" key="1">
    <source>
        <dbReference type="SAM" id="MobiDB-lite"/>
    </source>
</evidence>
<evidence type="ECO:0000313" key="2">
    <source>
        <dbReference type="EMBL" id="OWP01825.1"/>
    </source>
</evidence>
<dbReference type="EMBL" id="MZNU01000258">
    <property type="protein sequence ID" value="OWP01825.1"/>
    <property type="molecule type" value="Genomic_DNA"/>
</dbReference>
<feature type="region of interest" description="Disordered" evidence="1">
    <location>
        <begin position="49"/>
        <end position="100"/>
    </location>
</feature>
<accession>A0A218Z3K5</accession>
<organism evidence="2 3">
    <name type="scientific">Diplocarpon coronariae</name>
    <dbReference type="NCBI Taxonomy" id="2795749"/>
    <lineage>
        <taxon>Eukaryota</taxon>
        <taxon>Fungi</taxon>
        <taxon>Dikarya</taxon>
        <taxon>Ascomycota</taxon>
        <taxon>Pezizomycotina</taxon>
        <taxon>Leotiomycetes</taxon>
        <taxon>Helotiales</taxon>
        <taxon>Drepanopezizaceae</taxon>
        <taxon>Diplocarpon</taxon>
    </lineage>
</organism>
<evidence type="ECO:0000313" key="3">
    <source>
        <dbReference type="Proteomes" id="UP000242519"/>
    </source>
</evidence>
<dbReference type="InterPro" id="IPR021858">
    <property type="entry name" value="Fun_TF"/>
</dbReference>
<dbReference type="AlphaFoldDB" id="A0A218Z3K5"/>
<reference evidence="2 3" key="1">
    <citation type="submission" date="2017-04" db="EMBL/GenBank/DDBJ databases">
        <title>Draft genome sequence of Marssonina coronaria NL1: causal agent of apple blotch.</title>
        <authorList>
            <person name="Cheng Q."/>
        </authorList>
    </citation>
    <scope>NUCLEOTIDE SEQUENCE [LARGE SCALE GENOMIC DNA]</scope>
    <source>
        <strain evidence="2 3">NL1</strain>
    </source>
</reference>
<proteinExistence type="predicted"/>
<dbReference type="Proteomes" id="UP000242519">
    <property type="component" value="Unassembled WGS sequence"/>
</dbReference>
<dbReference type="OrthoDB" id="4314040at2759"/>